<feature type="region of interest" description="Disordered" evidence="1">
    <location>
        <begin position="98"/>
        <end position="168"/>
    </location>
</feature>
<proteinExistence type="predicted"/>
<comment type="caution">
    <text evidence="2">The sequence shown here is derived from an EMBL/GenBank/DDBJ whole genome shotgun (WGS) entry which is preliminary data.</text>
</comment>
<organism evidence="2 3">
    <name type="scientific">Perkinsus olseni</name>
    <name type="common">Perkinsus atlanticus</name>
    <dbReference type="NCBI Taxonomy" id="32597"/>
    <lineage>
        <taxon>Eukaryota</taxon>
        <taxon>Sar</taxon>
        <taxon>Alveolata</taxon>
        <taxon>Perkinsozoa</taxon>
        <taxon>Perkinsea</taxon>
        <taxon>Perkinsida</taxon>
        <taxon>Perkinsidae</taxon>
        <taxon>Perkinsus</taxon>
    </lineage>
</organism>
<evidence type="ECO:0000256" key="1">
    <source>
        <dbReference type="SAM" id="MobiDB-lite"/>
    </source>
</evidence>
<name>A0A7J6Q3N9_PEROL</name>
<dbReference type="EMBL" id="JABANO010035798">
    <property type="protein sequence ID" value="KAF4702883.1"/>
    <property type="molecule type" value="Genomic_DNA"/>
</dbReference>
<sequence>MTKKAVMSEAKAQGLKYTSDDPSAVLGVSRKGEVTWLGADVHLNKAKWLKVGRHGDAAISDCFTTADGTIGLFTADGAVTIGKDITFLKRTGTLVTEREDRREVQSGITVPTEEPPPRYRDALPMQLKSGTQQRRSAGMPPTNTRNTRPVDIDYDERGGPPSYSEVMAFDSGATIGPDLSRESAGGFPPLKGLDLRSIINGVDCYFGMQPDELKELQRFPVGELKEKIILFTVSPGIESGFPPKTTFLNCPKNEYRDQTYMCIGDYWCNRNKNPLKGIESAALRKQLKALDSAANKLNLGEDISEKDMLALGELGRNAVVKAEKACCATLQLIERRYGTWEELCDNYR</sequence>
<dbReference type="AlphaFoldDB" id="A0A7J6Q3N9"/>
<evidence type="ECO:0000313" key="3">
    <source>
        <dbReference type="Proteomes" id="UP000553632"/>
    </source>
</evidence>
<keyword evidence="3" id="KW-1185">Reference proteome</keyword>
<evidence type="ECO:0000313" key="2">
    <source>
        <dbReference type="EMBL" id="KAF4702883.1"/>
    </source>
</evidence>
<dbReference type="Proteomes" id="UP000553632">
    <property type="component" value="Unassembled WGS sequence"/>
</dbReference>
<feature type="compositionally biased region" description="Polar residues" evidence="1">
    <location>
        <begin position="128"/>
        <end position="147"/>
    </location>
</feature>
<protein>
    <submittedName>
        <fullName evidence="2">Uncharacterized protein</fullName>
    </submittedName>
</protein>
<reference evidence="2 3" key="1">
    <citation type="submission" date="2020-04" db="EMBL/GenBank/DDBJ databases">
        <title>Perkinsus olseni comparative genomics.</title>
        <authorList>
            <person name="Bogema D.R."/>
        </authorList>
    </citation>
    <scope>NUCLEOTIDE SEQUENCE [LARGE SCALE GENOMIC DNA]</scope>
    <source>
        <strain evidence="2 3">ATCC PRA-207</strain>
    </source>
</reference>
<gene>
    <name evidence="2" type="ORF">FOZ63_018535</name>
</gene>
<accession>A0A7J6Q3N9</accession>
<feature type="compositionally biased region" description="Basic and acidic residues" evidence="1">
    <location>
        <begin position="148"/>
        <end position="158"/>
    </location>
</feature>